<gene>
    <name evidence="2" type="ORF">DZC72_13135</name>
</gene>
<dbReference type="Pfam" id="PF00903">
    <property type="entry name" value="Glyoxalase"/>
    <property type="match status" value="1"/>
</dbReference>
<evidence type="ECO:0000259" key="1">
    <source>
        <dbReference type="Pfam" id="PF00903"/>
    </source>
</evidence>
<dbReference type="InterPro" id="IPR004360">
    <property type="entry name" value="Glyas_Fos-R_dOase_dom"/>
</dbReference>
<sequence length="88" mass="9968">MSGSVIIGIGPEAKLPEDHFLKLKESDSRRGIGVEIVLEVDNILAVYQRVKQSGYPLHAEINDRPWGLTDFRLIDPDGYYIRVTSRKD</sequence>
<dbReference type="SUPFAM" id="SSF54593">
    <property type="entry name" value="Glyoxalase/Bleomycin resistance protein/Dihydroxybiphenyl dioxygenase"/>
    <property type="match status" value="1"/>
</dbReference>
<dbReference type="AlphaFoldDB" id="A0A3R8R7D4"/>
<reference evidence="3" key="2">
    <citation type="submission" date="2018-12" db="EMBL/GenBank/DDBJ databases">
        <title>Maribacter lutimaris sp. nov., isolated from marine sediment.</title>
        <authorList>
            <person name="Kim K.K."/>
        </authorList>
    </citation>
    <scope>NUCLEOTIDE SEQUENCE [LARGE SCALE GENOMIC DNA]</scope>
    <source>
        <strain evidence="3">PoM-212</strain>
    </source>
</reference>
<comment type="caution">
    <text evidence="2">The sequence shown here is derived from an EMBL/GenBank/DDBJ whole genome shotgun (WGS) entry which is preliminary data.</text>
</comment>
<dbReference type="EMBL" id="QUSX01000002">
    <property type="protein sequence ID" value="RRQ48626.1"/>
    <property type="molecule type" value="Genomic_DNA"/>
</dbReference>
<dbReference type="RefSeq" id="WP_125223346.1">
    <property type="nucleotide sequence ID" value="NZ_QUSX01000002.1"/>
</dbReference>
<name>A0A3R8R7D4_9FLAO</name>
<dbReference type="Gene3D" id="3.10.180.10">
    <property type="entry name" value="2,3-Dihydroxybiphenyl 1,2-Dioxygenase, domain 1"/>
    <property type="match status" value="1"/>
</dbReference>
<reference evidence="3" key="1">
    <citation type="submission" date="2018-08" db="EMBL/GenBank/DDBJ databases">
        <authorList>
            <person name="Khan S.A."/>
            <person name="J S.E."/>
        </authorList>
    </citation>
    <scope>NUCLEOTIDE SEQUENCE [LARGE SCALE GENOMIC DNA]</scope>
    <source>
        <strain evidence="3">PoM-212</strain>
    </source>
</reference>
<keyword evidence="3" id="KW-1185">Reference proteome</keyword>
<feature type="domain" description="Glyoxalase/fosfomycin resistance/dioxygenase" evidence="1">
    <location>
        <begin position="36"/>
        <end position="82"/>
    </location>
</feature>
<organism evidence="2 3">
    <name type="scientific">Maribacter algicola</name>
    <dbReference type="NCBI Taxonomy" id="2498892"/>
    <lineage>
        <taxon>Bacteria</taxon>
        <taxon>Pseudomonadati</taxon>
        <taxon>Bacteroidota</taxon>
        <taxon>Flavobacteriia</taxon>
        <taxon>Flavobacteriales</taxon>
        <taxon>Flavobacteriaceae</taxon>
        <taxon>Maribacter</taxon>
    </lineage>
</organism>
<protein>
    <recommendedName>
        <fullName evidence="1">Glyoxalase/fosfomycin resistance/dioxygenase domain-containing protein</fullName>
    </recommendedName>
</protein>
<evidence type="ECO:0000313" key="2">
    <source>
        <dbReference type="EMBL" id="RRQ48626.1"/>
    </source>
</evidence>
<accession>A0A3R8R7D4</accession>
<dbReference type="InterPro" id="IPR029068">
    <property type="entry name" value="Glyas_Bleomycin-R_OHBP_Dase"/>
</dbReference>
<evidence type="ECO:0000313" key="3">
    <source>
        <dbReference type="Proteomes" id="UP000286990"/>
    </source>
</evidence>
<proteinExistence type="predicted"/>
<dbReference type="OrthoDB" id="66829at2"/>
<dbReference type="Proteomes" id="UP000286990">
    <property type="component" value="Unassembled WGS sequence"/>
</dbReference>